<dbReference type="InterPro" id="IPR016181">
    <property type="entry name" value="Acyl_CoA_acyltransferase"/>
</dbReference>
<organism evidence="2 3">
    <name type="scientific">Caenorhabditis auriculariae</name>
    <dbReference type="NCBI Taxonomy" id="2777116"/>
    <lineage>
        <taxon>Eukaryota</taxon>
        <taxon>Metazoa</taxon>
        <taxon>Ecdysozoa</taxon>
        <taxon>Nematoda</taxon>
        <taxon>Chromadorea</taxon>
        <taxon>Rhabditida</taxon>
        <taxon>Rhabditina</taxon>
        <taxon>Rhabditomorpha</taxon>
        <taxon>Rhabditoidea</taxon>
        <taxon>Rhabditidae</taxon>
        <taxon>Peloderinae</taxon>
        <taxon>Caenorhabditis</taxon>
    </lineage>
</organism>
<dbReference type="Gene3D" id="3.40.630.90">
    <property type="match status" value="1"/>
</dbReference>
<name>A0A8S1HQ75_9PELO</name>
<dbReference type="Pfam" id="PF18014">
    <property type="entry name" value="Acetyltransf_18"/>
    <property type="match status" value="1"/>
</dbReference>
<dbReference type="Proteomes" id="UP000835052">
    <property type="component" value="Unassembled WGS sequence"/>
</dbReference>
<dbReference type="EMBL" id="CAJGYM010000111">
    <property type="protein sequence ID" value="CAD6197971.1"/>
    <property type="molecule type" value="Genomic_DNA"/>
</dbReference>
<reference evidence="2" key="1">
    <citation type="submission" date="2020-10" db="EMBL/GenBank/DDBJ databases">
        <authorList>
            <person name="Kikuchi T."/>
        </authorList>
    </citation>
    <scope>NUCLEOTIDE SEQUENCE</scope>
    <source>
        <strain evidence="2">NKZ352</strain>
    </source>
</reference>
<dbReference type="Gene3D" id="3.40.630.30">
    <property type="match status" value="1"/>
</dbReference>
<sequence length="609" mass="70549">MPPNLEANEKLKSVKVIVNPERKYMVQLEQSFANTERWNIRPDEFKVWKSSYDGHWMIIGVDEETDQPVCCVSLARERLQNGDPLFSIGYFYCVPTWRGTGCGNLVFDTAMGYIGENDAYLFAVEKMSPWYAKRHGFDKILPFWHITVDILPKDIVLPDPCGKYQIKNCEEAGWDKVHAYDSTICCIERRKYLETTMAWPSTVSKAAVNHEGKVVGFGSIRIISQNELYPCLIYGESAEVAKDVLIGMLSAIDNLESYSMLSFLFPETNKEVLPIVEELTKGHFEYHPLYRNQYRKAIRPVPWEKVFANDEPSPKYFEIVKDWIAKTENWLVRPKEFHLWSEKLDSYWLYIGIDEETEEFVCSVALGLQHTLEGEPIYTFGFFYCVPNRRGCGYGKPLFKLAMDRVGQDNASLYAVDEMSPWYAKNHGFEKKQSFWHMWAKVRPQNIVLPELSGDYEIKEIEESHWPGIHSYDREISQIERKSYMEASLTVEDTITRVAIDRTRKIVGFASIRFVSGNQIHASPVYADDEKIALDLLTVLLSQVPNLASYSNFGVLYPETNHSVQRVLEKLSLNRQEVHPIYRNQYRTQILPVLWDKVYGNDKTTHSIT</sequence>
<accession>A0A8S1HQ75</accession>
<evidence type="ECO:0000313" key="2">
    <source>
        <dbReference type="EMBL" id="CAD6197971.1"/>
    </source>
</evidence>
<dbReference type="InterPro" id="IPR041496">
    <property type="entry name" value="YitH/HolE_GNAT"/>
</dbReference>
<protein>
    <recommendedName>
        <fullName evidence="1">YitH/HolE acetyltransferase (GNAT) domain-containing protein</fullName>
    </recommendedName>
</protein>
<dbReference type="OrthoDB" id="6418983at2759"/>
<evidence type="ECO:0000259" key="1">
    <source>
        <dbReference type="Pfam" id="PF18014"/>
    </source>
</evidence>
<dbReference type="SUPFAM" id="SSF55729">
    <property type="entry name" value="Acyl-CoA N-acyltransferases (Nat)"/>
    <property type="match status" value="2"/>
</dbReference>
<keyword evidence="3" id="KW-1185">Reference proteome</keyword>
<dbReference type="AlphaFoldDB" id="A0A8S1HQ75"/>
<gene>
    <name evidence="2" type="ORF">CAUJ_LOCUS13878</name>
</gene>
<proteinExistence type="predicted"/>
<dbReference type="PANTHER" id="PTHR47408">
    <property type="entry name" value="PROTEIN CBG01304-RELATED"/>
    <property type="match status" value="1"/>
</dbReference>
<evidence type="ECO:0000313" key="3">
    <source>
        <dbReference type="Proteomes" id="UP000835052"/>
    </source>
</evidence>
<dbReference type="PANTHER" id="PTHR47408:SF1">
    <property type="entry name" value="N-ACETYLTRANSFERASE DOMAIN-CONTAINING PROTEIN"/>
    <property type="match status" value="1"/>
</dbReference>
<feature type="domain" description="YitH/HolE acetyltransferase (GNAT)" evidence="1">
    <location>
        <begin position="469"/>
        <end position="580"/>
    </location>
</feature>
<comment type="caution">
    <text evidence="2">The sequence shown here is derived from an EMBL/GenBank/DDBJ whole genome shotgun (WGS) entry which is preliminary data.</text>
</comment>